<sequence>MDKNESDNKLVWSALEYEEKERSQDWFWALGIIIATSSIASIIFENYFFATLLILGGVMLGWFAIKKPDTVVYELNDKGLQIRDRLYPYESIKAFWIQIDFTPDSNVKPIFFIHSERAFMPVLSIPINEDIAEDIHSIMTAKEIAEVEMKEHPSEKIMEVLGF</sequence>
<dbReference type="AlphaFoldDB" id="A0A1F6TLX1"/>
<evidence type="ECO:0008006" key="4">
    <source>
        <dbReference type="Google" id="ProtNLM"/>
    </source>
</evidence>
<keyword evidence="1" id="KW-1133">Transmembrane helix</keyword>
<feature type="transmembrane region" description="Helical" evidence="1">
    <location>
        <begin position="26"/>
        <end position="43"/>
    </location>
</feature>
<dbReference type="Proteomes" id="UP000176484">
    <property type="component" value="Unassembled WGS sequence"/>
</dbReference>
<proteinExistence type="predicted"/>
<evidence type="ECO:0000313" key="2">
    <source>
        <dbReference type="EMBL" id="OGI46111.1"/>
    </source>
</evidence>
<name>A0A1F6TLX1_9BACT</name>
<dbReference type="EMBL" id="MFTD01000030">
    <property type="protein sequence ID" value="OGI46111.1"/>
    <property type="molecule type" value="Genomic_DNA"/>
</dbReference>
<keyword evidence="1" id="KW-0472">Membrane</keyword>
<protein>
    <recommendedName>
        <fullName evidence="4">DUF5673 domain-containing protein</fullName>
    </recommendedName>
</protein>
<organism evidence="2 3">
    <name type="scientific">Candidatus Nomurabacteria bacterium GWB1_40_6</name>
    <dbReference type="NCBI Taxonomy" id="1801727"/>
    <lineage>
        <taxon>Bacteria</taxon>
        <taxon>Candidatus Nomuraibacteriota</taxon>
    </lineage>
</organism>
<accession>A0A1F6TLX1</accession>
<evidence type="ECO:0000313" key="3">
    <source>
        <dbReference type="Proteomes" id="UP000176484"/>
    </source>
</evidence>
<keyword evidence="1" id="KW-0812">Transmembrane</keyword>
<reference evidence="2 3" key="1">
    <citation type="journal article" date="2016" name="Nat. Commun.">
        <title>Thousands of microbial genomes shed light on interconnected biogeochemical processes in an aquifer system.</title>
        <authorList>
            <person name="Anantharaman K."/>
            <person name="Brown C.T."/>
            <person name="Hug L.A."/>
            <person name="Sharon I."/>
            <person name="Castelle C.J."/>
            <person name="Probst A.J."/>
            <person name="Thomas B.C."/>
            <person name="Singh A."/>
            <person name="Wilkins M.J."/>
            <person name="Karaoz U."/>
            <person name="Brodie E.L."/>
            <person name="Williams K.H."/>
            <person name="Hubbard S.S."/>
            <person name="Banfield J.F."/>
        </authorList>
    </citation>
    <scope>NUCLEOTIDE SEQUENCE [LARGE SCALE GENOMIC DNA]</scope>
</reference>
<evidence type="ECO:0000256" key="1">
    <source>
        <dbReference type="SAM" id="Phobius"/>
    </source>
</evidence>
<feature type="transmembrane region" description="Helical" evidence="1">
    <location>
        <begin position="49"/>
        <end position="65"/>
    </location>
</feature>
<comment type="caution">
    <text evidence="2">The sequence shown here is derived from an EMBL/GenBank/DDBJ whole genome shotgun (WGS) entry which is preliminary data.</text>
</comment>
<gene>
    <name evidence="2" type="ORF">A2121_01145</name>
</gene>